<dbReference type="PROSITE" id="PS50294">
    <property type="entry name" value="WD_REPEATS_REGION"/>
    <property type="match status" value="2"/>
</dbReference>
<feature type="repeat" description="WD" evidence="8">
    <location>
        <begin position="261"/>
        <end position="302"/>
    </location>
</feature>
<evidence type="ECO:0000256" key="7">
    <source>
        <dbReference type="ARBA" id="ARBA00025801"/>
    </source>
</evidence>
<dbReference type="PROSITE" id="PS50896">
    <property type="entry name" value="LISH"/>
    <property type="match status" value="1"/>
</dbReference>
<protein>
    <submittedName>
        <fullName evidence="11">WD40 repeat-like protein</fullName>
    </submittedName>
</protein>
<feature type="repeat" description="WD" evidence="8">
    <location>
        <begin position="346"/>
        <end position="387"/>
    </location>
</feature>
<dbReference type="InterPro" id="IPR054532">
    <property type="entry name" value="TPL_SMU1_LisH-like"/>
</dbReference>
<comment type="subcellular location">
    <subcellularLocation>
        <location evidence="1">Nucleus</location>
    </subcellularLocation>
</comment>
<evidence type="ECO:0000256" key="4">
    <source>
        <dbReference type="ARBA" id="ARBA00022737"/>
    </source>
</evidence>
<comment type="similarity">
    <text evidence="7">Belongs to the WD repeat SMU1 family.</text>
</comment>
<name>A0A139A1Q1_GONPJ</name>
<evidence type="ECO:0000313" key="11">
    <source>
        <dbReference type="EMBL" id="KXS10720.1"/>
    </source>
</evidence>
<dbReference type="InterPro" id="IPR001680">
    <property type="entry name" value="WD40_rpt"/>
</dbReference>
<feature type="repeat" description="WD" evidence="8">
    <location>
        <begin position="304"/>
        <end position="345"/>
    </location>
</feature>
<dbReference type="STRING" id="1344416.A0A139A1Q1"/>
<feature type="compositionally biased region" description="Basic residues" evidence="9">
    <location>
        <begin position="497"/>
        <end position="517"/>
    </location>
</feature>
<dbReference type="Gene3D" id="2.130.10.10">
    <property type="entry name" value="YVTN repeat-like/Quinoprotein amine dehydrogenase"/>
    <property type="match status" value="1"/>
</dbReference>
<dbReference type="EMBL" id="KQ965816">
    <property type="protein sequence ID" value="KXS10720.1"/>
    <property type="molecule type" value="Genomic_DNA"/>
</dbReference>
<dbReference type="InterPro" id="IPR045184">
    <property type="entry name" value="SMU1"/>
</dbReference>
<dbReference type="PRINTS" id="PR00320">
    <property type="entry name" value="GPROTEINBRPT"/>
</dbReference>
<evidence type="ECO:0000256" key="1">
    <source>
        <dbReference type="ARBA" id="ARBA00004123"/>
    </source>
</evidence>
<keyword evidence="5" id="KW-0508">mRNA splicing</keyword>
<accession>A0A139A1Q1</accession>
<feature type="repeat" description="WD" evidence="8">
    <location>
        <begin position="220"/>
        <end position="252"/>
    </location>
</feature>
<dbReference type="AlphaFoldDB" id="A0A139A1Q1"/>
<reference evidence="11 12" key="1">
    <citation type="journal article" date="2015" name="Genome Biol. Evol.">
        <title>Phylogenomic analyses indicate that early fungi evolved digesting cell walls of algal ancestors of land plants.</title>
        <authorList>
            <person name="Chang Y."/>
            <person name="Wang S."/>
            <person name="Sekimoto S."/>
            <person name="Aerts A.L."/>
            <person name="Choi C."/>
            <person name="Clum A."/>
            <person name="LaButti K.M."/>
            <person name="Lindquist E.A."/>
            <person name="Yee Ngan C."/>
            <person name="Ohm R.A."/>
            <person name="Salamov A.A."/>
            <person name="Grigoriev I.V."/>
            <person name="Spatafora J.W."/>
            <person name="Berbee M.L."/>
        </authorList>
    </citation>
    <scope>NUCLEOTIDE SEQUENCE [LARGE SCALE GENOMIC DNA]</scope>
    <source>
        <strain evidence="11 12">JEL478</strain>
    </source>
</reference>
<dbReference type="PROSITE" id="PS50897">
    <property type="entry name" value="CTLH"/>
    <property type="match status" value="1"/>
</dbReference>
<dbReference type="SMART" id="SM00667">
    <property type="entry name" value="LisH"/>
    <property type="match status" value="1"/>
</dbReference>
<evidence type="ECO:0000256" key="2">
    <source>
        <dbReference type="ARBA" id="ARBA00022574"/>
    </source>
</evidence>
<feature type="region of interest" description="Disordered" evidence="9">
    <location>
        <begin position="473"/>
        <end position="517"/>
    </location>
</feature>
<organism evidence="11 12">
    <name type="scientific">Gonapodya prolifera (strain JEL478)</name>
    <name type="common">Monoblepharis prolifera</name>
    <dbReference type="NCBI Taxonomy" id="1344416"/>
    <lineage>
        <taxon>Eukaryota</taxon>
        <taxon>Fungi</taxon>
        <taxon>Fungi incertae sedis</taxon>
        <taxon>Chytridiomycota</taxon>
        <taxon>Chytridiomycota incertae sedis</taxon>
        <taxon>Monoblepharidomycetes</taxon>
        <taxon>Monoblepharidales</taxon>
        <taxon>Gonapodyaceae</taxon>
        <taxon>Gonapodya</taxon>
    </lineage>
</organism>
<dbReference type="InterPro" id="IPR015943">
    <property type="entry name" value="WD40/YVTN_repeat-like_dom_sf"/>
</dbReference>
<evidence type="ECO:0000256" key="6">
    <source>
        <dbReference type="ARBA" id="ARBA00023242"/>
    </source>
</evidence>
<keyword evidence="2 8" id="KW-0853">WD repeat</keyword>
<dbReference type="PROSITE" id="PS50082">
    <property type="entry name" value="WD_REPEATS_2"/>
    <property type="match status" value="4"/>
</dbReference>
<dbReference type="SUPFAM" id="SSF50978">
    <property type="entry name" value="WD40 repeat-like"/>
    <property type="match status" value="1"/>
</dbReference>
<dbReference type="GO" id="GO:0005634">
    <property type="term" value="C:nucleus"/>
    <property type="evidence" value="ECO:0007669"/>
    <property type="project" value="UniProtKB-SubCell"/>
</dbReference>
<sequence>MTSLEIESSDVIRLIEQFLKENNLLRTLRTLQEESTIHLNTVDSVESFSSSILSGDWESVLKTTTQLTLPPKKLVDLYEQIVLELVEMRETAAARSLLRQTEPMQVLKDNQPERYLHLEHLLSKTFFDEREAYGEDSSKQRRRQLIAQALSTEVTVVPPARLLTLLGQSLKWQYAQGLIPPETAYDLFRGTAPTQRAEEDAVPGLCYNSIKFPRKQHPESIAFSPDGQYLVTGGVDGIIEVYNYMTGKLRKDLQYQLEGNLMLMDDAVLSLGFSRDGEHLASGSQDGRIKVWRVSTGACVRRFSPAHSQGVTAVGFHRDGGEVLSGSFDGSVRIHGIKSGKLLRDFRGHTSFVNDALFSHDGTRVMSGSSDGTFRIWDAKSTALLHTLHLHEGGLAGAGVSAPTVARIVQVPRNAEQVVVVNRSGWCYLVSVKGTLIRSFHPPPTAGAPTPDFVTAVLSPRGELLQNSQRFLSLDDGRSTGPRMHVRFPPGMGMGKGRARERSTRHRSNANDRRRRR</sequence>
<keyword evidence="4" id="KW-0677">Repeat</keyword>
<keyword evidence="3" id="KW-0507">mRNA processing</keyword>
<dbReference type="OrthoDB" id="538223at2759"/>
<dbReference type="Pfam" id="PF17814">
    <property type="entry name" value="LisH_TPL"/>
    <property type="match status" value="1"/>
</dbReference>
<evidence type="ECO:0000259" key="10">
    <source>
        <dbReference type="PROSITE" id="PS50897"/>
    </source>
</evidence>
<dbReference type="SMART" id="SM00668">
    <property type="entry name" value="CTLH"/>
    <property type="match status" value="1"/>
</dbReference>
<evidence type="ECO:0000313" key="12">
    <source>
        <dbReference type="Proteomes" id="UP000070544"/>
    </source>
</evidence>
<dbReference type="SMART" id="SM00320">
    <property type="entry name" value="WD40"/>
    <property type="match status" value="4"/>
</dbReference>
<dbReference type="InterPro" id="IPR020472">
    <property type="entry name" value="WD40_PAC1"/>
</dbReference>
<dbReference type="GO" id="GO:0000398">
    <property type="term" value="P:mRNA splicing, via spliceosome"/>
    <property type="evidence" value="ECO:0007669"/>
    <property type="project" value="InterPro"/>
</dbReference>
<evidence type="ECO:0000256" key="8">
    <source>
        <dbReference type="PROSITE-ProRule" id="PRU00221"/>
    </source>
</evidence>
<gene>
    <name evidence="11" type="ORF">M427DRAFT_61666</name>
</gene>
<evidence type="ECO:0000256" key="5">
    <source>
        <dbReference type="ARBA" id="ARBA00023187"/>
    </source>
</evidence>
<proteinExistence type="inferred from homology"/>
<dbReference type="InterPro" id="IPR006594">
    <property type="entry name" value="LisH"/>
</dbReference>
<dbReference type="PANTHER" id="PTHR22848">
    <property type="entry name" value="WD40 REPEAT PROTEIN"/>
    <property type="match status" value="1"/>
</dbReference>
<evidence type="ECO:0000256" key="9">
    <source>
        <dbReference type="SAM" id="MobiDB-lite"/>
    </source>
</evidence>
<keyword evidence="12" id="KW-1185">Reference proteome</keyword>
<dbReference type="CDD" id="cd00200">
    <property type="entry name" value="WD40"/>
    <property type="match status" value="1"/>
</dbReference>
<feature type="domain" description="CTLH" evidence="10">
    <location>
        <begin position="41"/>
        <end position="93"/>
    </location>
</feature>
<dbReference type="Pfam" id="PF00400">
    <property type="entry name" value="WD40"/>
    <property type="match status" value="4"/>
</dbReference>
<dbReference type="OMA" id="MMKQQEP"/>
<evidence type="ECO:0000256" key="3">
    <source>
        <dbReference type="ARBA" id="ARBA00022664"/>
    </source>
</evidence>
<keyword evidence="6" id="KW-0539">Nucleus</keyword>
<dbReference type="Proteomes" id="UP000070544">
    <property type="component" value="Unassembled WGS sequence"/>
</dbReference>
<dbReference type="InterPro" id="IPR036322">
    <property type="entry name" value="WD40_repeat_dom_sf"/>
</dbReference>
<dbReference type="InterPro" id="IPR006595">
    <property type="entry name" value="CTLH_C"/>
</dbReference>